<proteinExistence type="predicted"/>
<dbReference type="EMBL" id="CP023344">
    <property type="protein sequence ID" value="ATC63972.1"/>
    <property type="molecule type" value="Genomic_DNA"/>
</dbReference>
<dbReference type="Pfam" id="PF12158">
    <property type="entry name" value="DUF3592"/>
    <property type="match status" value="1"/>
</dbReference>
<gene>
    <name evidence="4" type="ORF">CMV30_08430</name>
</gene>
<protein>
    <recommendedName>
        <fullName evidence="3">DUF3592 domain-containing protein</fullName>
    </recommendedName>
</protein>
<organism evidence="4 5">
    <name type="scientific">Nibricoccus aquaticus</name>
    <dbReference type="NCBI Taxonomy" id="2576891"/>
    <lineage>
        <taxon>Bacteria</taxon>
        <taxon>Pseudomonadati</taxon>
        <taxon>Verrucomicrobiota</taxon>
        <taxon>Opitutia</taxon>
        <taxon>Opitutales</taxon>
        <taxon>Opitutaceae</taxon>
        <taxon>Nibricoccus</taxon>
    </lineage>
</organism>
<accession>A0A290QJB5</accession>
<sequence>MKLRVKGQPGPPAVEDATRSAGDGPISSRRRKGKLTTAGRWVLGLFFTVFLAFGVGATYALALKPWINVVAARSWVPVNCRILTSEVRHHSGDSSTYSVEISYAYTFEAQTFTLEGRTFTGTRYDFTTGSSSGRKAKQAIVARYRPGSAAVCYVNPKNPSEAVINRSQIRDWGFGFIPLVFVLIGGGGICFAIFGQRKSKDSPANSRSALRARESRWSRGPAETEDFSAYPVDREGSMELVPSSTRVGKLVGIAFFAVFWNGIVSVFVVSVVRDIGRGGFIEWFFALFLLPFVAVGLFLIGLIVRFAMELSNPVPRLTVNRRAFLPGETLDLTWRFEGRAKRLKSVRFWLEGREEATYRRGTDTRTDKEIFATLEIASASGLASAEAGHATLRLPGRLMHSFKAANNRVVWELRVKGEIDWWPDLSEEFAVAIVAPKSSSHTEANPTVET</sequence>
<evidence type="ECO:0000256" key="1">
    <source>
        <dbReference type="SAM" id="MobiDB-lite"/>
    </source>
</evidence>
<dbReference type="Proteomes" id="UP000217265">
    <property type="component" value="Chromosome"/>
</dbReference>
<feature type="transmembrane region" description="Helical" evidence="2">
    <location>
        <begin position="172"/>
        <end position="194"/>
    </location>
</feature>
<dbReference type="InterPro" id="IPR021994">
    <property type="entry name" value="DUF3592"/>
</dbReference>
<keyword evidence="5" id="KW-1185">Reference proteome</keyword>
<keyword evidence="2" id="KW-0812">Transmembrane</keyword>
<feature type="domain" description="DUF3592" evidence="3">
    <location>
        <begin position="79"/>
        <end position="166"/>
    </location>
</feature>
<keyword evidence="2" id="KW-1133">Transmembrane helix</keyword>
<dbReference type="AlphaFoldDB" id="A0A290QJB5"/>
<evidence type="ECO:0000259" key="3">
    <source>
        <dbReference type="Pfam" id="PF12158"/>
    </source>
</evidence>
<feature type="transmembrane region" description="Helical" evidence="2">
    <location>
        <begin position="250"/>
        <end position="271"/>
    </location>
</feature>
<keyword evidence="2" id="KW-0472">Membrane</keyword>
<evidence type="ECO:0000256" key="2">
    <source>
        <dbReference type="SAM" id="Phobius"/>
    </source>
</evidence>
<feature type="transmembrane region" description="Helical" evidence="2">
    <location>
        <begin position="283"/>
        <end position="307"/>
    </location>
</feature>
<evidence type="ECO:0000313" key="4">
    <source>
        <dbReference type="EMBL" id="ATC63972.1"/>
    </source>
</evidence>
<evidence type="ECO:0000313" key="5">
    <source>
        <dbReference type="Proteomes" id="UP000217265"/>
    </source>
</evidence>
<feature type="transmembrane region" description="Helical" evidence="2">
    <location>
        <begin position="38"/>
        <end position="62"/>
    </location>
</feature>
<dbReference type="OrthoDB" id="194880at2"/>
<feature type="region of interest" description="Disordered" evidence="1">
    <location>
        <begin position="1"/>
        <end position="31"/>
    </location>
</feature>
<dbReference type="KEGG" id="vbh:CMV30_08430"/>
<name>A0A290QJB5_9BACT</name>
<dbReference type="RefSeq" id="WP_096055604.1">
    <property type="nucleotide sequence ID" value="NZ_CP023344.1"/>
</dbReference>
<reference evidence="4 5" key="1">
    <citation type="submission" date="2017-09" db="EMBL/GenBank/DDBJ databases">
        <title>Complete genome sequence of Verrucomicrobial strain HZ-65, isolated from freshwater.</title>
        <authorList>
            <person name="Choi A."/>
        </authorList>
    </citation>
    <scope>NUCLEOTIDE SEQUENCE [LARGE SCALE GENOMIC DNA]</scope>
    <source>
        <strain evidence="4 5">HZ-65</strain>
    </source>
</reference>